<protein>
    <submittedName>
        <fullName evidence="8">Acyl-CoA dehydrogenase family protein</fullName>
    </submittedName>
</protein>
<dbReference type="Pfam" id="PF00441">
    <property type="entry name" value="Acyl-CoA_dh_1"/>
    <property type="match status" value="1"/>
</dbReference>
<accession>A0ABY5YXD4</accession>
<keyword evidence="4" id="KW-0274">FAD</keyword>
<comment type="cofactor">
    <cofactor evidence="1">
        <name>FAD</name>
        <dbReference type="ChEBI" id="CHEBI:57692"/>
    </cofactor>
</comment>
<evidence type="ECO:0000313" key="9">
    <source>
        <dbReference type="Proteomes" id="UP001058271"/>
    </source>
</evidence>
<dbReference type="SUPFAM" id="SSF47203">
    <property type="entry name" value="Acyl-CoA dehydrogenase C-terminal domain-like"/>
    <property type="match status" value="1"/>
</dbReference>
<dbReference type="Gene3D" id="1.20.140.10">
    <property type="entry name" value="Butyryl-CoA Dehydrogenase, subunit A, domain 3"/>
    <property type="match status" value="1"/>
</dbReference>
<feature type="domain" description="Acyl-CoA dehydrogenase/oxidase N-terminal" evidence="7">
    <location>
        <begin position="27"/>
        <end position="76"/>
    </location>
</feature>
<keyword evidence="3" id="KW-0285">Flavoprotein</keyword>
<name>A0ABY5YXD4_9ACTN</name>
<evidence type="ECO:0000313" key="8">
    <source>
        <dbReference type="EMBL" id="UWZ34404.1"/>
    </source>
</evidence>
<dbReference type="PANTHER" id="PTHR43884">
    <property type="entry name" value="ACYL-COA DEHYDROGENASE"/>
    <property type="match status" value="1"/>
</dbReference>
<dbReference type="InterPro" id="IPR036250">
    <property type="entry name" value="AcylCo_DH-like_C"/>
</dbReference>
<reference evidence="8" key="1">
    <citation type="submission" date="2021-04" db="EMBL/GenBank/DDBJ databases">
        <title>Biosynthetic gene clusters of Dactylosporangioum roseum.</title>
        <authorList>
            <person name="Hartkoorn R.C."/>
            <person name="Beaudoing E."/>
            <person name="Hot D."/>
            <person name="Moureu S."/>
        </authorList>
    </citation>
    <scope>NUCLEOTIDE SEQUENCE</scope>
    <source>
        <strain evidence="8">NRRL B-16295</strain>
    </source>
</reference>
<dbReference type="EMBL" id="CP073721">
    <property type="protein sequence ID" value="UWZ34404.1"/>
    <property type="molecule type" value="Genomic_DNA"/>
</dbReference>
<dbReference type="Proteomes" id="UP001058271">
    <property type="component" value="Chromosome"/>
</dbReference>
<dbReference type="InterPro" id="IPR037069">
    <property type="entry name" value="AcylCoA_DH/ox_N_sf"/>
</dbReference>
<evidence type="ECO:0000256" key="3">
    <source>
        <dbReference type="ARBA" id="ARBA00022630"/>
    </source>
</evidence>
<dbReference type="InterPro" id="IPR009075">
    <property type="entry name" value="AcylCo_DH/oxidase_C"/>
</dbReference>
<dbReference type="InterPro" id="IPR013786">
    <property type="entry name" value="AcylCoA_DH/ox_N"/>
</dbReference>
<proteinExistence type="inferred from homology"/>
<dbReference type="Pfam" id="PF02771">
    <property type="entry name" value="Acyl-CoA_dh_N"/>
    <property type="match status" value="1"/>
</dbReference>
<gene>
    <name evidence="8" type="ORF">Drose_24635</name>
</gene>
<dbReference type="PANTHER" id="PTHR43884:SF20">
    <property type="entry name" value="ACYL-COA DEHYDROGENASE FADE28"/>
    <property type="match status" value="1"/>
</dbReference>
<evidence type="ECO:0000259" key="7">
    <source>
        <dbReference type="Pfam" id="PF02771"/>
    </source>
</evidence>
<dbReference type="SUPFAM" id="SSF56645">
    <property type="entry name" value="Acyl-CoA dehydrogenase NM domain-like"/>
    <property type="match status" value="1"/>
</dbReference>
<dbReference type="InterPro" id="IPR009100">
    <property type="entry name" value="AcylCoA_DH/oxidase_NM_dom_sf"/>
</dbReference>
<keyword evidence="5" id="KW-0560">Oxidoreductase</keyword>
<comment type="similarity">
    <text evidence="2">Belongs to the acyl-CoA dehydrogenase family.</text>
</comment>
<sequence length="322" mass="32493">MDFAFTAEQRAMAGTVRDIVAATPDTAEPWAAITGIGLPGLLVPEELGGLGLGMVEGIAAVEELGRRATRFPWVAAVITGPLLATAVPELLPDVLTGAHRLGCAHAGLVLDADLVSSVLVVDGHRLGVVPAAAAAPFARRDLLGRPRWWTVSATAWTDLPAGTAVDALACARTATAAYLIGTGAAALALAVEHARTREQFGVAIGSFQAVKHQLADAHTALAMARPLVAGAAVARDTGIGSAGRDACVAVLAAGAAAERAARVALQVHGAIGYTDECAVGALLAQVLVAAPAWGSESALRDELARAMATEGRLVPVGGAGRD</sequence>
<dbReference type="RefSeq" id="WP_260723721.1">
    <property type="nucleotide sequence ID" value="NZ_BAAABS010000011.1"/>
</dbReference>
<evidence type="ECO:0000259" key="6">
    <source>
        <dbReference type="Pfam" id="PF00441"/>
    </source>
</evidence>
<feature type="domain" description="Acyl-CoA dehydrogenase/oxidase C-terminal" evidence="6">
    <location>
        <begin position="164"/>
        <end position="307"/>
    </location>
</feature>
<evidence type="ECO:0000256" key="4">
    <source>
        <dbReference type="ARBA" id="ARBA00022827"/>
    </source>
</evidence>
<organism evidence="8 9">
    <name type="scientific">Dactylosporangium roseum</name>
    <dbReference type="NCBI Taxonomy" id="47989"/>
    <lineage>
        <taxon>Bacteria</taxon>
        <taxon>Bacillati</taxon>
        <taxon>Actinomycetota</taxon>
        <taxon>Actinomycetes</taxon>
        <taxon>Micromonosporales</taxon>
        <taxon>Micromonosporaceae</taxon>
        <taxon>Dactylosporangium</taxon>
    </lineage>
</organism>
<dbReference type="Gene3D" id="1.10.540.10">
    <property type="entry name" value="Acyl-CoA dehydrogenase/oxidase, N-terminal domain"/>
    <property type="match status" value="1"/>
</dbReference>
<keyword evidence="9" id="KW-1185">Reference proteome</keyword>
<evidence type="ECO:0000256" key="1">
    <source>
        <dbReference type="ARBA" id="ARBA00001974"/>
    </source>
</evidence>
<evidence type="ECO:0000256" key="5">
    <source>
        <dbReference type="ARBA" id="ARBA00023002"/>
    </source>
</evidence>
<evidence type="ECO:0000256" key="2">
    <source>
        <dbReference type="ARBA" id="ARBA00009347"/>
    </source>
</evidence>